<dbReference type="Proteomes" id="UP001205311">
    <property type="component" value="Unassembled WGS sequence"/>
</dbReference>
<evidence type="ECO:0000313" key="2">
    <source>
        <dbReference type="EMBL" id="MCP2257948.1"/>
    </source>
</evidence>
<proteinExistence type="predicted"/>
<evidence type="ECO:0000313" key="3">
    <source>
        <dbReference type="Proteomes" id="UP001205311"/>
    </source>
</evidence>
<feature type="compositionally biased region" description="Basic and acidic residues" evidence="1">
    <location>
        <begin position="214"/>
        <end position="227"/>
    </location>
</feature>
<feature type="compositionally biased region" description="Low complexity" evidence="1">
    <location>
        <begin position="232"/>
        <end position="250"/>
    </location>
</feature>
<reference evidence="2 3" key="1">
    <citation type="submission" date="2022-06" db="EMBL/GenBank/DDBJ databases">
        <title>Genomic Encyclopedia of Archaeal and Bacterial Type Strains, Phase II (KMG-II): from individual species to whole genera.</title>
        <authorList>
            <person name="Goeker M."/>
        </authorList>
    </citation>
    <scope>NUCLEOTIDE SEQUENCE [LARGE SCALE GENOMIC DNA]</scope>
    <source>
        <strain evidence="2 3">DSM 40477</strain>
    </source>
</reference>
<comment type="caution">
    <text evidence="2">The sequence shown here is derived from an EMBL/GenBank/DDBJ whole genome shotgun (WGS) entry which is preliminary data.</text>
</comment>
<name>A0ABT1HR35_STRSD</name>
<gene>
    <name evidence="2" type="ORF">LX15_001635</name>
</gene>
<sequence length="352" mass="37723">MRSAEQRRIADCRTRGPDRLRAGGLIRFPADLPVSRPTLPALVAPVLRPSPEREAGSDPGRARSGRRTEDQAGQRTRRGPFRDPERPSSAAGAACGNRTHDLRITSSAGGRSPSSANVPPLVGGVVVDARERGGSGTNCNPNCNPDQGSDLRCCVSQTSSHLPRCTRWRRSRGPPAWLRVPRRPGPRRTRSRCPRAPHGRWQAGPRPARQRSPRPPEHGDHPRDRHGLVPVPGRALASGAARRRPAGALRHPVPLLRGSARPDASAARPVPRPLRTGPWPGRRSTARRRPAARLDPVERNSATSCRGACSSHGGGDRSWWGCSRSPHPDGWLRCRCGGAGELGAGVGAGEAG</sequence>
<feature type="region of interest" description="Disordered" evidence="1">
    <location>
        <begin position="42"/>
        <end position="98"/>
    </location>
</feature>
<feature type="region of interest" description="Disordered" evidence="1">
    <location>
        <begin position="166"/>
        <end position="309"/>
    </location>
</feature>
<accession>A0ABT1HR35</accession>
<organism evidence="2 3">
    <name type="scientific">Streptoalloteichus tenebrarius (strain ATCC 17920 / DSM 40477 / JCM 4838 / CBS 697.72 / NBRC 16177 / NCIMB 11028 / NRRL B-12390 / A12253. 1 / ISP 5477)</name>
    <name type="common">Streptomyces tenebrarius</name>
    <dbReference type="NCBI Taxonomy" id="1933"/>
    <lineage>
        <taxon>Bacteria</taxon>
        <taxon>Bacillati</taxon>
        <taxon>Actinomycetota</taxon>
        <taxon>Actinomycetes</taxon>
        <taxon>Pseudonocardiales</taxon>
        <taxon>Pseudonocardiaceae</taxon>
        <taxon>Streptoalloteichus</taxon>
    </lineage>
</organism>
<protein>
    <submittedName>
        <fullName evidence="2">Uncharacterized protein</fullName>
    </submittedName>
</protein>
<feature type="compositionally biased region" description="Basic residues" evidence="1">
    <location>
        <begin position="180"/>
        <end position="198"/>
    </location>
</feature>
<evidence type="ECO:0000256" key="1">
    <source>
        <dbReference type="SAM" id="MobiDB-lite"/>
    </source>
</evidence>
<dbReference type="EMBL" id="JAMTCP010000006">
    <property type="protein sequence ID" value="MCP2257948.1"/>
    <property type="molecule type" value="Genomic_DNA"/>
</dbReference>
<keyword evidence="3" id="KW-1185">Reference proteome</keyword>
<feature type="region of interest" description="Disordered" evidence="1">
    <location>
        <begin position="1"/>
        <end position="21"/>
    </location>
</feature>